<evidence type="ECO:0000259" key="1">
    <source>
        <dbReference type="Pfam" id="PF20209"/>
    </source>
</evidence>
<dbReference type="KEGG" id="bman:114240848"/>
<organism evidence="2 3">
    <name type="scientific">Bombyx mandarina</name>
    <name type="common">Wild silk moth</name>
    <name type="synonym">Wild silkworm</name>
    <dbReference type="NCBI Taxonomy" id="7092"/>
    <lineage>
        <taxon>Eukaryota</taxon>
        <taxon>Metazoa</taxon>
        <taxon>Ecdysozoa</taxon>
        <taxon>Arthropoda</taxon>
        <taxon>Hexapoda</taxon>
        <taxon>Insecta</taxon>
        <taxon>Pterygota</taxon>
        <taxon>Neoptera</taxon>
        <taxon>Endopterygota</taxon>
        <taxon>Lepidoptera</taxon>
        <taxon>Glossata</taxon>
        <taxon>Ditrysia</taxon>
        <taxon>Bombycoidea</taxon>
        <taxon>Bombycidae</taxon>
        <taxon>Bombycinae</taxon>
        <taxon>Bombyx</taxon>
    </lineage>
</organism>
<protein>
    <submittedName>
        <fullName evidence="3">Uncharacterized protein LOC114240848</fullName>
    </submittedName>
</protein>
<dbReference type="Proteomes" id="UP000504629">
    <property type="component" value="Unplaced"/>
</dbReference>
<name>A0A6J2JFV9_BOMMA</name>
<gene>
    <name evidence="3" type="primary">LOC114240848</name>
</gene>
<dbReference type="RefSeq" id="XP_028027334.1">
    <property type="nucleotide sequence ID" value="XM_028171533.1"/>
</dbReference>
<keyword evidence="2" id="KW-1185">Reference proteome</keyword>
<evidence type="ECO:0000313" key="3">
    <source>
        <dbReference type="RefSeq" id="XP_028027334.1"/>
    </source>
</evidence>
<dbReference type="OrthoDB" id="416437at2759"/>
<dbReference type="AlphaFoldDB" id="A0A6J2JFV9"/>
<evidence type="ECO:0000313" key="2">
    <source>
        <dbReference type="Proteomes" id="UP000504629"/>
    </source>
</evidence>
<dbReference type="GeneID" id="114240848"/>
<proteinExistence type="predicted"/>
<accession>A0A6J2JFV9</accession>
<reference evidence="3" key="1">
    <citation type="submission" date="2025-08" db="UniProtKB">
        <authorList>
            <consortium name="RefSeq"/>
        </authorList>
    </citation>
    <scope>IDENTIFICATION</scope>
    <source>
        <tissue evidence="3">Silk gland</tissue>
    </source>
</reference>
<dbReference type="Pfam" id="PF20209">
    <property type="entry name" value="DUF6570"/>
    <property type="match status" value="1"/>
</dbReference>
<sequence length="152" mass="17458">MLPRSSSQVGIVVVTERLENLNITREFTISREKFYSALRWLTRNNPLYRDVRIDENVQISEQDLIRLSVPDIPENGEPERIEIPNVFISINDVARIIRASWHQGDHSVFTSGFAGVQCNGMHAIYPKAIQFPAKFNYGTAERRMLPLVLSMQ</sequence>
<feature type="domain" description="DUF6570" evidence="1">
    <location>
        <begin position="2"/>
        <end position="56"/>
    </location>
</feature>
<dbReference type="InterPro" id="IPR046700">
    <property type="entry name" value="DUF6570"/>
</dbReference>